<dbReference type="AlphaFoldDB" id="A0A3L6FCV3"/>
<accession>A0A3L6FCV3</accession>
<organism evidence="2">
    <name type="scientific">Zea mays</name>
    <name type="common">Maize</name>
    <dbReference type="NCBI Taxonomy" id="4577"/>
    <lineage>
        <taxon>Eukaryota</taxon>
        <taxon>Viridiplantae</taxon>
        <taxon>Streptophyta</taxon>
        <taxon>Embryophyta</taxon>
        <taxon>Tracheophyta</taxon>
        <taxon>Spermatophyta</taxon>
        <taxon>Magnoliopsida</taxon>
        <taxon>Liliopsida</taxon>
        <taxon>Poales</taxon>
        <taxon>Poaceae</taxon>
        <taxon>PACMAD clade</taxon>
        <taxon>Panicoideae</taxon>
        <taxon>Andropogonodae</taxon>
        <taxon>Andropogoneae</taxon>
        <taxon>Tripsacinae</taxon>
        <taxon>Zea</taxon>
    </lineage>
</organism>
<comment type="caution">
    <text evidence="2">The sequence shown here is derived from an EMBL/GenBank/DDBJ whole genome shotgun (WGS) entry which is preliminary data.</text>
</comment>
<feature type="compositionally biased region" description="Gly residues" evidence="1">
    <location>
        <begin position="51"/>
        <end position="71"/>
    </location>
</feature>
<dbReference type="PANTHER" id="PTHR44575:SF1">
    <property type="entry name" value="OS01G0716500 PROTEIN"/>
    <property type="match status" value="1"/>
</dbReference>
<proteinExistence type="predicted"/>
<reference evidence="2" key="1">
    <citation type="journal article" date="2018" name="Nat. Genet.">
        <title>Extensive intraspecific gene order and gene structural variations between Mo17 and other maize genomes.</title>
        <authorList>
            <person name="Sun S."/>
            <person name="Zhou Y."/>
            <person name="Chen J."/>
            <person name="Shi J."/>
            <person name="Zhao H."/>
            <person name="Zhao H."/>
            <person name="Song W."/>
            <person name="Zhang M."/>
            <person name="Cui Y."/>
            <person name="Dong X."/>
            <person name="Liu H."/>
            <person name="Ma X."/>
            <person name="Jiao Y."/>
            <person name="Wang B."/>
            <person name="Wei X."/>
            <person name="Stein J.C."/>
            <person name="Glaubitz J.C."/>
            <person name="Lu F."/>
            <person name="Yu G."/>
            <person name="Liang C."/>
            <person name="Fengler K."/>
            <person name="Li B."/>
            <person name="Rafalski A."/>
            <person name="Schnable P.S."/>
            <person name="Ware D.H."/>
            <person name="Buckler E.S."/>
            <person name="Lai J."/>
        </authorList>
    </citation>
    <scope>NUCLEOTIDE SEQUENCE [LARGE SCALE GENOMIC DNA]</scope>
    <source>
        <tissue evidence="2">Seedling</tissue>
    </source>
</reference>
<dbReference type="EMBL" id="NCVQ01000004">
    <property type="protein sequence ID" value="PWZ30131.1"/>
    <property type="molecule type" value="Genomic_DNA"/>
</dbReference>
<gene>
    <name evidence="2" type="ORF">Zm00014a_039534</name>
</gene>
<evidence type="ECO:0000256" key="1">
    <source>
        <dbReference type="SAM" id="MobiDB-lite"/>
    </source>
</evidence>
<sequence>MERYRCLPFPFEPVGVGAEGAPADVDMEVEMTLEDLVGFLNTGSVVTTAGQGEGRGPGGGLHGRAEAGGGRVGRRAHRTQEARVQGVHARREAPKC</sequence>
<dbReference type="Proteomes" id="UP000251960">
    <property type="component" value="Chromosome 3"/>
</dbReference>
<protein>
    <submittedName>
        <fullName evidence="2">Uncharacterized protein</fullName>
    </submittedName>
</protein>
<dbReference type="PANTHER" id="PTHR44575">
    <property type="entry name" value="OS01G0589200 PROTEIN"/>
    <property type="match status" value="1"/>
</dbReference>
<name>A0A3L6FCV3_MAIZE</name>
<feature type="region of interest" description="Disordered" evidence="1">
    <location>
        <begin position="49"/>
        <end position="96"/>
    </location>
</feature>
<evidence type="ECO:0000313" key="2">
    <source>
        <dbReference type="EMBL" id="PWZ30131.1"/>
    </source>
</evidence>